<keyword evidence="3" id="KW-1185">Reference proteome</keyword>
<sequence length="90" mass="9528">MSATDAGHATQTAATVESAPAAPADRYAQTLTRVDQGLLDLRAMLAYAQGATPSRRVAALVALYSTCRSVCNVLNDALGNWPEPTKQHTR</sequence>
<feature type="region of interest" description="Disordered" evidence="1">
    <location>
        <begin position="1"/>
        <end position="22"/>
    </location>
</feature>
<reference evidence="2" key="1">
    <citation type="submission" date="2021-01" db="EMBL/GenBank/DDBJ databases">
        <title>Whole genome shotgun sequence of Planosporangium mesophilum NBRC 109066.</title>
        <authorList>
            <person name="Komaki H."/>
            <person name="Tamura T."/>
        </authorList>
    </citation>
    <scope>NUCLEOTIDE SEQUENCE</scope>
    <source>
        <strain evidence="2">NBRC 109066</strain>
    </source>
</reference>
<evidence type="ECO:0000256" key="1">
    <source>
        <dbReference type="SAM" id="MobiDB-lite"/>
    </source>
</evidence>
<feature type="compositionally biased region" description="Low complexity" evidence="1">
    <location>
        <begin position="12"/>
        <end position="22"/>
    </location>
</feature>
<accession>A0A8J3T8P3</accession>
<evidence type="ECO:0000313" key="2">
    <source>
        <dbReference type="EMBL" id="GII22570.1"/>
    </source>
</evidence>
<dbReference type="EMBL" id="BOON01000018">
    <property type="protein sequence ID" value="GII22570.1"/>
    <property type="molecule type" value="Genomic_DNA"/>
</dbReference>
<dbReference type="RefSeq" id="WP_168114563.1">
    <property type="nucleotide sequence ID" value="NZ_BOON01000018.1"/>
</dbReference>
<protein>
    <submittedName>
        <fullName evidence="2">Uncharacterized protein</fullName>
    </submittedName>
</protein>
<proteinExistence type="predicted"/>
<comment type="caution">
    <text evidence="2">The sequence shown here is derived from an EMBL/GenBank/DDBJ whole genome shotgun (WGS) entry which is preliminary data.</text>
</comment>
<dbReference type="Proteomes" id="UP000599074">
    <property type="component" value="Unassembled WGS sequence"/>
</dbReference>
<organism evidence="2 3">
    <name type="scientific">Planosporangium mesophilum</name>
    <dbReference type="NCBI Taxonomy" id="689768"/>
    <lineage>
        <taxon>Bacteria</taxon>
        <taxon>Bacillati</taxon>
        <taxon>Actinomycetota</taxon>
        <taxon>Actinomycetes</taxon>
        <taxon>Micromonosporales</taxon>
        <taxon>Micromonosporaceae</taxon>
        <taxon>Planosporangium</taxon>
    </lineage>
</organism>
<gene>
    <name evidence="2" type="ORF">Pme01_21670</name>
</gene>
<name>A0A8J3T8P3_9ACTN</name>
<evidence type="ECO:0000313" key="3">
    <source>
        <dbReference type="Proteomes" id="UP000599074"/>
    </source>
</evidence>
<dbReference type="AlphaFoldDB" id="A0A8J3T8P3"/>